<keyword evidence="2" id="KW-0472">Membrane</keyword>
<keyword evidence="4" id="KW-1185">Reference proteome</keyword>
<keyword evidence="2" id="KW-0812">Transmembrane</keyword>
<comment type="caution">
    <text evidence="3">The sequence shown here is derived from an EMBL/GenBank/DDBJ whole genome shotgun (WGS) entry which is preliminary data.</text>
</comment>
<sequence length="563" mass="61301">MAPLPLESELRNSYTGLAVVVLHVSSAIYFIWTVGKSLSYSYKSLSPSQDVRLRLDQRRRLVPLFSVLALLSLSTALYSAVKYSSLSYRVWADQRGYLPSGNTNSAVGGILKDNLASTSETAQLNATQLAAYKVRWLADTPIYQDAFEIVAEKARRYWWGQQVDLSFVPWSALLAVEGTRRRIPHLFAFLSLAHLVNLSFAQNLFYVALLLTPAPLPDVGQQQQPTRWSRIRDSLFPPKPANWCLSPGFFLLSSMASYGSIFLVPYAAETPSFSRIIGISRACTFVPLILQKAAPASWGTVQSDPHKAHAAFTDLFRLMSFMSVTLHGLATLTGLRYNLPDSHYHRHSRFLPWDIEKRSKWDRTTTAVGRILGSTLDHPVVAAVGYDVLLSGTSAGLWAAVRSLGAGDILTSVVPLYNNDNDNDNDGSEEATSEKPSGGTSQSSSSTTGSVRRSGRNRKDSSSVNNNNSTASRASEDHPEPPPPAPTTTRRRGRPRKVKQDPEEEPGDKTYVPSPGEKASAEGDALPSQELDLEAAALAWGLMAVGGLGLGSAGVFGGECLAR</sequence>
<feature type="region of interest" description="Disordered" evidence="1">
    <location>
        <begin position="420"/>
        <end position="528"/>
    </location>
</feature>
<dbReference type="AlphaFoldDB" id="A0A423X8W1"/>
<feature type="compositionally biased region" description="Low complexity" evidence="1">
    <location>
        <begin position="437"/>
        <end position="452"/>
    </location>
</feature>
<dbReference type="EMBL" id="LKEA01000001">
    <property type="protein sequence ID" value="ROW12120.1"/>
    <property type="molecule type" value="Genomic_DNA"/>
</dbReference>
<evidence type="ECO:0000256" key="1">
    <source>
        <dbReference type="SAM" id="MobiDB-lite"/>
    </source>
</evidence>
<dbReference type="OrthoDB" id="2126185at2759"/>
<reference evidence="3 4" key="1">
    <citation type="submission" date="2015-09" db="EMBL/GenBank/DDBJ databases">
        <title>Host preference determinants of Valsa canker pathogens revealed by comparative genomics.</title>
        <authorList>
            <person name="Yin Z."/>
            <person name="Huang L."/>
        </authorList>
    </citation>
    <scope>NUCLEOTIDE SEQUENCE [LARGE SCALE GENOMIC DNA]</scope>
    <source>
        <strain evidence="3 4">03-1</strain>
    </source>
</reference>
<keyword evidence="2" id="KW-1133">Transmembrane helix</keyword>
<dbReference type="Proteomes" id="UP000283895">
    <property type="component" value="Unassembled WGS sequence"/>
</dbReference>
<feature type="transmembrane region" description="Helical" evidence="2">
    <location>
        <begin position="61"/>
        <end position="81"/>
    </location>
</feature>
<evidence type="ECO:0000256" key="2">
    <source>
        <dbReference type="SAM" id="Phobius"/>
    </source>
</evidence>
<gene>
    <name evidence="3" type="ORF">VMCG_00723</name>
</gene>
<name>A0A423X8W1_9PEZI</name>
<evidence type="ECO:0000313" key="3">
    <source>
        <dbReference type="EMBL" id="ROW12120.1"/>
    </source>
</evidence>
<proteinExistence type="predicted"/>
<feature type="transmembrane region" description="Helical" evidence="2">
    <location>
        <begin position="12"/>
        <end position="32"/>
    </location>
</feature>
<organism evidence="3 4">
    <name type="scientific">Cytospora schulzeri</name>
    <dbReference type="NCBI Taxonomy" id="448051"/>
    <lineage>
        <taxon>Eukaryota</taxon>
        <taxon>Fungi</taxon>
        <taxon>Dikarya</taxon>
        <taxon>Ascomycota</taxon>
        <taxon>Pezizomycotina</taxon>
        <taxon>Sordariomycetes</taxon>
        <taxon>Sordariomycetidae</taxon>
        <taxon>Diaporthales</taxon>
        <taxon>Cytosporaceae</taxon>
        <taxon>Cytospora</taxon>
    </lineage>
</organism>
<feature type="compositionally biased region" description="Acidic residues" evidence="1">
    <location>
        <begin position="421"/>
        <end position="431"/>
    </location>
</feature>
<accession>A0A423X8W1</accession>
<evidence type="ECO:0000313" key="4">
    <source>
        <dbReference type="Proteomes" id="UP000283895"/>
    </source>
</evidence>
<protein>
    <submittedName>
        <fullName evidence="3">Uncharacterized protein</fullName>
    </submittedName>
</protein>